<gene>
    <name evidence="3" type="primary">ESR1_0</name>
    <name evidence="2" type="synonym">ESR1_1</name>
    <name evidence="3" type="ORF">CM83_49983</name>
    <name evidence="2" type="ORF">CM83_49984</name>
</gene>
<proteinExistence type="predicted"/>
<feature type="region of interest" description="Disordered" evidence="1">
    <location>
        <begin position="73"/>
        <end position="119"/>
    </location>
</feature>
<dbReference type="EMBL" id="GBRD01007003">
    <property type="protein sequence ID" value="JAG58818.1"/>
    <property type="molecule type" value="Transcribed_RNA"/>
</dbReference>
<keyword evidence="3" id="KW-0675">Receptor</keyword>
<feature type="compositionally biased region" description="Polar residues" evidence="1">
    <location>
        <begin position="1"/>
        <end position="24"/>
    </location>
</feature>
<name>A0A0A9XE19_LYGHE</name>
<reference evidence="4" key="3">
    <citation type="submission" date="2014-09" db="EMBL/GenBank/DDBJ databases">
        <authorList>
            <person name="Magalhaes I.L.F."/>
            <person name="Oliveira U."/>
            <person name="Santos F.R."/>
            <person name="Vidigal T.H.D.A."/>
            <person name="Brescovit A.D."/>
            <person name="Santos A.J."/>
        </authorList>
    </citation>
    <scope>NUCLEOTIDE SEQUENCE</scope>
</reference>
<feature type="compositionally biased region" description="Basic and acidic residues" evidence="1">
    <location>
        <begin position="28"/>
        <end position="43"/>
    </location>
</feature>
<dbReference type="EMBL" id="GBRD01000381">
    <property type="protein sequence ID" value="JAG65440.1"/>
    <property type="molecule type" value="Transcribed_RNA"/>
</dbReference>
<dbReference type="EMBL" id="GBRD01006999">
    <property type="protein sequence ID" value="JAG58822.1"/>
    <property type="molecule type" value="Transcribed_RNA"/>
</dbReference>
<feature type="compositionally biased region" description="Basic and acidic residues" evidence="1">
    <location>
        <begin position="79"/>
        <end position="93"/>
    </location>
</feature>
<sequence>MKLSQRTLILQESPMERNSQTLYQADTAKYDSERRASLERAREEEEEEIDLNFKKTCQTDDLRRELEVMMVKGVVKSRTGHENRRQAQERRSTEPPGQQRQFMKTERDQTSGFSYISLK</sequence>
<protein>
    <submittedName>
        <fullName evidence="3">Estrogen receptor</fullName>
    </submittedName>
</protein>
<dbReference type="EMBL" id="GBHO01028261">
    <property type="protein sequence ID" value="JAG15343.1"/>
    <property type="molecule type" value="Transcribed_RNA"/>
</dbReference>
<evidence type="ECO:0000313" key="4">
    <source>
        <dbReference type="EMBL" id="JAG51994.1"/>
    </source>
</evidence>
<feature type="compositionally biased region" description="Polar residues" evidence="1">
    <location>
        <begin position="110"/>
        <end position="119"/>
    </location>
</feature>
<dbReference type="EMBL" id="GBRD01007000">
    <property type="protein sequence ID" value="JAG58821.1"/>
    <property type="molecule type" value="Transcribed_RNA"/>
</dbReference>
<evidence type="ECO:0000313" key="3">
    <source>
        <dbReference type="EMBL" id="JAG15345.1"/>
    </source>
</evidence>
<reference evidence="3" key="1">
    <citation type="journal article" date="2014" name="PLoS ONE">
        <title>Transcriptome-Based Identification of ABC Transporters in the Western Tarnished Plant Bug Lygus hesperus.</title>
        <authorList>
            <person name="Hull J.J."/>
            <person name="Chaney K."/>
            <person name="Geib S.M."/>
            <person name="Fabrick J.A."/>
            <person name="Brent C.S."/>
            <person name="Walsh D."/>
            <person name="Lavine L.C."/>
        </authorList>
    </citation>
    <scope>NUCLEOTIDE SEQUENCE</scope>
</reference>
<feature type="region of interest" description="Disordered" evidence="1">
    <location>
        <begin position="1"/>
        <end position="48"/>
    </location>
</feature>
<reference evidence="3" key="2">
    <citation type="submission" date="2014-07" db="EMBL/GenBank/DDBJ databases">
        <authorList>
            <person name="Hull J."/>
        </authorList>
    </citation>
    <scope>NUCLEOTIDE SEQUENCE</scope>
</reference>
<dbReference type="EMBL" id="GBRD01000380">
    <property type="protein sequence ID" value="JAG65441.1"/>
    <property type="molecule type" value="Transcribed_RNA"/>
</dbReference>
<dbReference type="EMBL" id="GBRD01013832">
    <property type="protein sequence ID" value="JAG51994.1"/>
    <property type="molecule type" value="Transcribed_RNA"/>
</dbReference>
<dbReference type="EMBL" id="GBHO01028259">
    <property type="protein sequence ID" value="JAG15345.1"/>
    <property type="molecule type" value="Transcribed_RNA"/>
</dbReference>
<accession>A0A0A9XE19</accession>
<dbReference type="AlphaFoldDB" id="A0A0A9XE19"/>
<evidence type="ECO:0000256" key="1">
    <source>
        <dbReference type="SAM" id="MobiDB-lite"/>
    </source>
</evidence>
<evidence type="ECO:0000313" key="2">
    <source>
        <dbReference type="EMBL" id="JAG15343.1"/>
    </source>
</evidence>
<organism evidence="3">
    <name type="scientific">Lygus hesperus</name>
    <name type="common">Western plant bug</name>
    <dbReference type="NCBI Taxonomy" id="30085"/>
    <lineage>
        <taxon>Eukaryota</taxon>
        <taxon>Metazoa</taxon>
        <taxon>Ecdysozoa</taxon>
        <taxon>Arthropoda</taxon>
        <taxon>Hexapoda</taxon>
        <taxon>Insecta</taxon>
        <taxon>Pterygota</taxon>
        <taxon>Neoptera</taxon>
        <taxon>Paraneoptera</taxon>
        <taxon>Hemiptera</taxon>
        <taxon>Heteroptera</taxon>
        <taxon>Panheteroptera</taxon>
        <taxon>Cimicomorpha</taxon>
        <taxon>Miridae</taxon>
        <taxon>Mirini</taxon>
        <taxon>Lygus</taxon>
    </lineage>
</organism>